<protein>
    <recommendedName>
        <fullName evidence="4">Ig-like domain-containing protein</fullName>
    </recommendedName>
</protein>
<dbReference type="GeneTree" id="ENSGT00980000198660"/>
<evidence type="ECO:0000313" key="6">
    <source>
        <dbReference type="Proteomes" id="UP001108240"/>
    </source>
</evidence>
<evidence type="ECO:0000256" key="2">
    <source>
        <dbReference type="ARBA" id="ARBA00023136"/>
    </source>
</evidence>
<dbReference type="PANTHER" id="PTHR24100">
    <property type="entry name" value="BUTYROPHILIN"/>
    <property type="match status" value="1"/>
</dbReference>
<dbReference type="SUPFAM" id="SSF48726">
    <property type="entry name" value="Immunoglobulin"/>
    <property type="match status" value="1"/>
</dbReference>
<dbReference type="Pfam" id="PF07686">
    <property type="entry name" value="V-set"/>
    <property type="match status" value="1"/>
</dbReference>
<dbReference type="InterPro" id="IPR036179">
    <property type="entry name" value="Ig-like_dom_sf"/>
</dbReference>
<dbReference type="GO" id="GO:0050852">
    <property type="term" value="P:T cell receptor signaling pathway"/>
    <property type="evidence" value="ECO:0007669"/>
    <property type="project" value="TreeGrafter"/>
</dbReference>
<dbReference type="PROSITE" id="PS50835">
    <property type="entry name" value="IG_LIKE"/>
    <property type="match status" value="1"/>
</dbReference>
<dbReference type="InterPro" id="IPR013106">
    <property type="entry name" value="Ig_V-set"/>
</dbReference>
<name>A0A9J7ZQ92_CYPCA</name>
<dbReference type="Gene3D" id="2.60.40.10">
    <property type="entry name" value="Immunoglobulins"/>
    <property type="match status" value="1"/>
</dbReference>
<sequence length="81" mass="9707">MEIRWFKETDCVCLYKNRQMFKGRGYKGRVNLFTEELDRGNVSLQLQDFRQSDVGDYLCQVINTERTEQITIRVGYTQNME</sequence>
<dbReference type="Ensembl" id="ENSCCRT00000135440.1">
    <property type="protein sequence ID" value="ENSCCRP00000131345.1"/>
    <property type="gene ID" value="ENSCCRG00000068727.1"/>
</dbReference>
<evidence type="ECO:0000256" key="3">
    <source>
        <dbReference type="ARBA" id="ARBA00023319"/>
    </source>
</evidence>
<dbReference type="PANTHER" id="PTHR24100:SF130">
    <property type="entry name" value="BUTYROPHILIN-LIKE PROTEIN 9"/>
    <property type="match status" value="1"/>
</dbReference>
<dbReference type="OMA" id="CQVINTE"/>
<comment type="subcellular location">
    <subcellularLocation>
        <location evidence="1">Membrane</location>
    </subcellularLocation>
</comment>
<keyword evidence="3" id="KW-0393">Immunoglobulin domain</keyword>
<evidence type="ECO:0000256" key="1">
    <source>
        <dbReference type="ARBA" id="ARBA00004370"/>
    </source>
</evidence>
<evidence type="ECO:0000313" key="5">
    <source>
        <dbReference type="Ensembl" id="ENSCCRP00000131345.1"/>
    </source>
</evidence>
<accession>A0A9J7ZQ92</accession>
<dbReference type="InterPro" id="IPR007110">
    <property type="entry name" value="Ig-like_dom"/>
</dbReference>
<keyword evidence="2" id="KW-0472">Membrane</keyword>
<dbReference type="GO" id="GO:0009897">
    <property type="term" value="C:external side of plasma membrane"/>
    <property type="evidence" value="ECO:0007669"/>
    <property type="project" value="TreeGrafter"/>
</dbReference>
<reference evidence="5" key="2">
    <citation type="submission" date="2025-09" db="UniProtKB">
        <authorList>
            <consortium name="Ensembl"/>
        </authorList>
    </citation>
    <scope>IDENTIFICATION</scope>
</reference>
<dbReference type="GO" id="GO:0005102">
    <property type="term" value="F:signaling receptor binding"/>
    <property type="evidence" value="ECO:0007669"/>
    <property type="project" value="TreeGrafter"/>
</dbReference>
<dbReference type="InterPro" id="IPR050504">
    <property type="entry name" value="IgSF_BTN/MOG"/>
</dbReference>
<feature type="domain" description="Ig-like" evidence="4">
    <location>
        <begin position="1"/>
        <end position="71"/>
    </location>
</feature>
<keyword evidence="6" id="KW-1185">Reference proteome</keyword>
<proteinExistence type="predicted"/>
<dbReference type="AlphaFoldDB" id="A0A9J7ZQ92"/>
<reference evidence="5" key="1">
    <citation type="submission" date="2025-08" db="UniProtKB">
        <authorList>
            <consortium name="Ensembl"/>
        </authorList>
    </citation>
    <scope>IDENTIFICATION</scope>
</reference>
<dbReference type="Proteomes" id="UP001108240">
    <property type="component" value="Unplaced"/>
</dbReference>
<organism evidence="5 6">
    <name type="scientific">Cyprinus carpio carpio</name>
    <dbReference type="NCBI Taxonomy" id="630221"/>
    <lineage>
        <taxon>Eukaryota</taxon>
        <taxon>Metazoa</taxon>
        <taxon>Chordata</taxon>
        <taxon>Craniata</taxon>
        <taxon>Vertebrata</taxon>
        <taxon>Euteleostomi</taxon>
        <taxon>Actinopterygii</taxon>
        <taxon>Neopterygii</taxon>
        <taxon>Teleostei</taxon>
        <taxon>Ostariophysi</taxon>
        <taxon>Cypriniformes</taxon>
        <taxon>Cyprinidae</taxon>
        <taxon>Cyprininae</taxon>
        <taxon>Cyprinus</taxon>
    </lineage>
</organism>
<evidence type="ECO:0000259" key="4">
    <source>
        <dbReference type="PROSITE" id="PS50835"/>
    </source>
</evidence>
<dbReference type="GO" id="GO:0001817">
    <property type="term" value="P:regulation of cytokine production"/>
    <property type="evidence" value="ECO:0007669"/>
    <property type="project" value="TreeGrafter"/>
</dbReference>
<dbReference type="InterPro" id="IPR013783">
    <property type="entry name" value="Ig-like_fold"/>
</dbReference>